<organism evidence="11 12">
    <name type="scientific">Tribolium castaneum</name>
    <name type="common">Red flour beetle</name>
    <dbReference type="NCBI Taxonomy" id="7070"/>
    <lineage>
        <taxon>Eukaryota</taxon>
        <taxon>Metazoa</taxon>
        <taxon>Ecdysozoa</taxon>
        <taxon>Arthropoda</taxon>
        <taxon>Hexapoda</taxon>
        <taxon>Insecta</taxon>
        <taxon>Pterygota</taxon>
        <taxon>Neoptera</taxon>
        <taxon>Endopterygota</taxon>
        <taxon>Coleoptera</taxon>
        <taxon>Polyphaga</taxon>
        <taxon>Cucujiformia</taxon>
        <taxon>Tenebrionidae</taxon>
        <taxon>Tenebrionidae incertae sedis</taxon>
        <taxon>Tribolium</taxon>
    </lineage>
</organism>
<dbReference type="InParanoid" id="D2A4W8"/>
<dbReference type="PANTHER" id="PTHR21137:SF35">
    <property type="entry name" value="ODORANT RECEPTOR 19A-RELATED"/>
    <property type="match status" value="1"/>
</dbReference>
<keyword evidence="4 10" id="KW-0812">Transmembrane</keyword>
<evidence type="ECO:0000256" key="3">
    <source>
        <dbReference type="ARBA" id="ARBA00022606"/>
    </source>
</evidence>
<keyword evidence="2" id="KW-1003">Cell membrane</keyword>
<gene>
    <name evidence="11" type="primary">AUGUSTUS-3.0.2_15294</name>
    <name evidence="11" type="ORF">TcasGA2_TC015294</name>
</gene>
<dbReference type="GO" id="GO:0050911">
    <property type="term" value="P:detection of chemical stimulus involved in sensory perception of smell"/>
    <property type="evidence" value="ECO:0000318"/>
    <property type="project" value="GO_Central"/>
</dbReference>
<evidence type="ECO:0000256" key="4">
    <source>
        <dbReference type="ARBA" id="ARBA00022692"/>
    </source>
</evidence>
<keyword evidence="5" id="KW-0552">Olfaction</keyword>
<feature type="transmembrane region" description="Helical" evidence="10">
    <location>
        <begin position="540"/>
        <end position="560"/>
    </location>
</feature>
<dbReference type="GO" id="GO:0005549">
    <property type="term" value="F:odorant binding"/>
    <property type="evidence" value="ECO:0007669"/>
    <property type="project" value="InterPro"/>
</dbReference>
<feature type="transmembrane region" description="Helical" evidence="10">
    <location>
        <begin position="381"/>
        <end position="400"/>
    </location>
</feature>
<evidence type="ECO:0000256" key="7">
    <source>
        <dbReference type="ARBA" id="ARBA00023136"/>
    </source>
</evidence>
<feature type="transmembrane region" description="Helical" evidence="10">
    <location>
        <begin position="438"/>
        <end position="461"/>
    </location>
</feature>
<dbReference type="GO" id="GO:0005886">
    <property type="term" value="C:plasma membrane"/>
    <property type="evidence" value="ECO:0000318"/>
    <property type="project" value="GO_Central"/>
</dbReference>
<keyword evidence="3" id="KW-0716">Sensory transduction</keyword>
<feature type="transmembrane region" description="Helical" evidence="10">
    <location>
        <begin position="186"/>
        <end position="213"/>
    </location>
</feature>
<feature type="transmembrane region" description="Helical" evidence="10">
    <location>
        <begin position="513"/>
        <end position="534"/>
    </location>
</feature>
<evidence type="ECO:0000256" key="2">
    <source>
        <dbReference type="ARBA" id="ARBA00022475"/>
    </source>
</evidence>
<feature type="transmembrane region" description="Helical" evidence="10">
    <location>
        <begin position="325"/>
        <end position="342"/>
    </location>
</feature>
<evidence type="ECO:0000256" key="5">
    <source>
        <dbReference type="ARBA" id="ARBA00022725"/>
    </source>
</evidence>
<feature type="transmembrane region" description="Helical" evidence="10">
    <location>
        <begin position="602"/>
        <end position="628"/>
    </location>
</feature>
<evidence type="ECO:0000256" key="6">
    <source>
        <dbReference type="ARBA" id="ARBA00022989"/>
    </source>
</evidence>
<keyword evidence="9" id="KW-0807">Transducer</keyword>
<keyword evidence="12" id="KW-1185">Reference proteome</keyword>
<sequence>MSQVQHLKFNVLTLKLIMLWPPNGHMTLNYHLKSLSLLIIVYLSAWTCIYGILRPLFTESDGYDVLIQRAIATIDFIGCIYMRYCFLDKIQNVTSLIRELPTFEKFCGKVEIETTEKKVQKYSKAVTVYWFFGNLMNCLAPLHERTKCENLRKSQLYIERDPCGLMARCFYPFDVSKKLFPMAYFIQVYTCVVISYYVIVLTMTLVGIMMHILTQLKNCRNLIHNLHEEITERESLKKKIQRIIVYHIKIINLTMTRKHIFLNFTVTILKLSFLWPSNDNYDQWRLVKDASLIVSLMPCALPILAHFVLQITGDVYNMVTITENLIALICIIGMIYMTICFVKNRKLVKTLVKNLPAFTKYSKTTDIILTDKKANLYTKIFVFYGVIGNVVYMIMPYLNIEKCQQRQNNDVPCGLVTRCWFPFKFDYSPVFEIVFVHQFYTCLMVSVIILDLTMLICGFLMHITNQLKHLRGFIKRFDCSSQKIAEDVIYCVKFHTAIITYSEKTNEAFGTMMMLHITLTSLVISALGFEILIVDNFNDSLRFTLHLLGWLVLLLLICYYGQLLIDESIAVAEDIYYVPWHLAPVDVQKDIYMILMRSQKPLTLNAANIGVMSFPTFLRVISSAYSYFTLLLNIKS</sequence>
<name>D2A4W8_TRICA</name>
<keyword evidence="8 11" id="KW-0675">Receptor</keyword>
<proteinExistence type="predicted"/>
<evidence type="ECO:0000313" key="12">
    <source>
        <dbReference type="Proteomes" id="UP000007266"/>
    </source>
</evidence>
<dbReference type="HOGENOM" id="CLU_062908_0_0_1"/>
<evidence type="ECO:0000313" key="11">
    <source>
        <dbReference type="EMBL" id="EFA05710.2"/>
    </source>
</evidence>
<dbReference type="Proteomes" id="UP000007266">
    <property type="component" value="Linkage group 6"/>
</dbReference>
<dbReference type="Pfam" id="PF02949">
    <property type="entry name" value="7tm_6"/>
    <property type="match status" value="1"/>
</dbReference>
<reference evidence="11 12" key="2">
    <citation type="journal article" date="2010" name="Nucleic Acids Res.">
        <title>BeetleBase in 2010: revisions to provide comprehensive genomic information for Tribolium castaneum.</title>
        <authorList>
            <person name="Kim H.S."/>
            <person name="Murphy T."/>
            <person name="Xia J."/>
            <person name="Caragea D."/>
            <person name="Park Y."/>
            <person name="Beeman R.W."/>
            <person name="Lorenzen M.D."/>
            <person name="Butcher S."/>
            <person name="Manak J.R."/>
            <person name="Brown S.J."/>
        </authorList>
    </citation>
    <scope>GENOME REANNOTATION</scope>
    <source>
        <strain evidence="11 12">Georgia GA2</strain>
    </source>
</reference>
<accession>D2A4W8</accession>
<evidence type="ECO:0000256" key="9">
    <source>
        <dbReference type="ARBA" id="ARBA00023224"/>
    </source>
</evidence>
<evidence type="ECO:0000256" key="1">
    <source>
        <dbReference type="ARBA" id="ARBA00004651"/>
    </source>
</evidence>
<dbReference type="EMBL" id="KQ971344">
    <property type="protein sequence ID" value="EFA05710.2"/>
    <property type="molecule type" value="Genomic_DNA"/>
</dbReference>
<feature type="transmembrane region" description="Helical" evidence="10">
    <location>
        <begin position="290"/>
        <end position="313"/>
    </location>
</feature>
<dbReference type="GO" id="GO:0004984">
    <property type="term" value="F:olfactory receptor activity"/>
    <property type="evidence" value="ECO:0000318"/>
    <property type="project" value="GO_Central"/>
</dbReference>
<feature type="transmembrane region" description="Helical" evidence="10">
    <location>
        <begin position="35"/>
        <end position="53"/>
    </location>
</feature>
<evidence type="ECO:0000256" key="10">
    <source>
        <dbReference type="SAM" id="Phobius"/>
    </source>
</evidence>
<comment type="subcellular location">
    <subcellularLocation>
        <location evidence="1">Cell membrane</location>
        <topology evidence="1">Multi-pass membrane protein</topology>
    </subcellularLocation>
</comment>
<dbReference type="GO" id="GO:0007165">
    <property type="term" value="P:signal transduction"/>
    <property type="evidence" value="ECO:0007669"/>
    <property type="project" value="UniProtKB-KW"/>
</dbReference>
<feature type="transmembrane region" description="Helical" evidence="10">
    <location>
        <begin position="260"/>
        <end position="278"/>
    </location>
</feature>
<dbReference type="InterPro" id="IPR004117">
    <property type="entry name" value="7tm6_olfct_rcpt"/>
</dbReference>
<reference evidence="11 12" key="1">
    <citation type="journal article" date="2008" name="Nature">
        <title>The genome of the model beetle and pest Tribolium castaneum.</title>
        <authorList>
            <consortium name="Tribolium Genome Sequencing Consortium"/>
            <person name="Richards S."/>
            <person name="Gibbs R.A."/>
            <person name="Weinstock G.M."/>
            <person name="Brown S.J."/>
            <person name="Denell R."/>
            <person name="Beeman R.W."/>
            <person name="Gibbs R."/>
            <person name="Beeman R.W."/>
            <person name="Brown S.J."/>
            <person name="Bucher G."/>
            <person name="Friedrich M."/>
            <person name="Grimmelikhuijzen C.J."/>
            <person name="Klingler M."/>
            <person name="Lorenzen M."/>
            <person name="Richards S."/>
            <person name="Roth S."/>
            <person name="Schroder R."/>
            <person name="Tautz D."/>
            <person name="Zdobnov E.M."/>
            <person name="Muzny D."/>
            <person name="Gibbs R.A."/>
            <person name="Weinstock G.M."/>
            <person name="Attaway T."/>
            <person name="Bell S."/>
            <person name="Buhay C.J."/>
            <person name="Chandrabose M.N."/>
            <person name="Chavez D."/>
            <person name="Clerk-Blankenburg K.P."/>
            <person name="Cree A."/>
            <person name="Dao M."/>
            <person name="Davis C."/>
            <person name="Chacko J."/>
            <person name="Dinh H."/>
            <person name="Dugan-Rocha S."/>
            <person name="Fowler G."/>
            <person name="Garner T.T."/>
            <person name="Garnes J."/>
            <person name="Gnirke A."/>
            <person name="Hawes A."/>
            <person name="Hernandez J."/>
            <person name="Hines S."/>
            <person name="Holder M."/>
            <person name="Hume J."/>
            <person name="Jhangiani S.N."/>
            <person name="Joshi V."/>
            <person name="Khan Z.M."/>
            <person name="Jackson L."/>
            <person name="Kovar C."/>
            <person name="Kowis A."/>
            <person name="Lee S."/>
            <person name="Lewis L.R."/>
            <person name="Margolis J."/>
            <person name="Morgan M."/>
            <person name="Nazareth L.V."/>
            <person name="Nguyen N."/>
            <person name="Okwuonu G."/>
            <person name="Parker D."/>
            <person name="Richards S."/>
            <person name="Ruiz S.J."/>
            <person name="Santibanez J."/>
            <person name="Savard J."/>
            <person name="Scherer S.E."/>
            <person name="Schneider B."/>
            <person name="Sodergren E."/>
            <person name="Tautz D."/>
            <person name="Vattahil S."/>
            <person name="Villasana D."/>
            <person name="White C.S."/>
            <person name="Wright R."/>
            <person name="Park Y."/>
            <person name="Beeman R.W."/>
            <person name="Lord J."/>
            <person name="Oppert B."/>
            <person name="Lorenzen M."/>
            <person name="Brown S."/>
            <person name="Wang L."/>
            <person name="Savard J."/>
            <person name="Tautz D."/>
            <person name="Richards S."/>
            <person name="Weinstock G."/>
            <person name="Gibbs R.A."/>
            <person name="Liu Y."/>
            <person name="Worley K."/>
            <person name="Weinstock G."/>
            <person name="Elsik C.G."/>
            <person name="Reese J.T."/>
            <person name="Elhaik E."/>
            <person name="Landan G."/>
            <person name="Graur D."/>
            <person name="Arensburger P."/>
            <person name="Atkinson P."/>
            <person name="Beeman R.W."/>
            <person name="Beidler J."/>
            <person name="Brown S.J."/>
            <person name="Demuth J.P."/>
            <person name="Drury D.W."/>
            <person name="Du Y.Z."/>
            <person name="Fujiwara H."/>
            <person name="Lorenzen M."/>
            <person name="Maselli V."/>
            <person name="Osanai M."/>
            <person name="Park Y."/>
            <person name="Robertson H.M."/>
            <person name="Tu Z."/>
            <person name="Wang J.J."/>
            <person name="Wang S."/>
            <person name="Richards S."/>
            <person name="Song H."/>
            <person name="Zhang L."/>
            <person name="Sodergren E."/>
            <person name="Werner D."/>
            <person name="Stanke M."/>
            <person name="Morgenstern B."/>
            <person name="Solovyev V."/>
            <person name="Kosarev P."/>
            <person name="Brown G."/>
            <person name="Chen H.C."/>
            <person name="Ermolaeva O."/>
            <person name="Hlavina W."/>
            <person name="Kapustin Y."/>
            <person name="Kiryutin B."/>
            <person name="Kitts P."/>
            <person name="Maglott D."/>
            <person name="Pruitt K."/>
            <person name="Sapojnikov V."/>
            <person name="Souvorov A."/>
            <person name="Mackey A.J."/>
            <person name="Waterhouse R.M."/>
            <person name="Wyder S."/>
            <person name="Zdobnov E.M."/>
            <person name="Zdobnov E.M."/>
            <person name="Wyder S."/>
            <person name="Kriventseva E.V."/>
            <person name="Kadowaki T."/>
            <person name="Bork P."/>
            <person name="Aranda M."/>
            <person name="Bao R."/>
            <person name="Beermann A."/>
            <person name="Berns N."/>
            <person name="Bolognesi R."/>
            <person name="Bonneton F."/>
            <person name="Bopp D."/>
            <person name="Brown S.J."/>
            <person name="Bucher G."/>
            <person name="Butts T."/>
            <person name="Chaumot A."/>
            <person name="Denell R.E."/>
            <person name="Ferrier D.E."/>
            <person name="Friedrich M."/>
            <person name="Gordon C.M."/>
            <person name="Jindra M."/>
            <person name="Klingler M."/>
            <person name="Lan Q."/>
            <person name="Lattorff H.M."/>
            <person name="Laudet V."/>
            <person name="von Levetsow C."/>
            <person name="Liu Z."/>
            <person name="Lutz R."/>
            <person name="Lynch J.A."/>
            <person name="da Fonseca R.N."/>
            <person name="Posnien N."/>
            <person name="Reuter R."/>
            <person name="Roth S."/>
            <person name="Savard J."/>
            <person name="Schinko J.B."/>
            <person name="Schmitt C."/>
            <person name="Schoppmeier M."/>
            <person name="Schroder R."/>
            <person name="Shippy T.D."/>
            <person name="Simonnet F."/>
            <person name="Marques-Souza H."/>
            <person name="Tautz D."/>
            <person name="Tomoyasu Y."/>
            <person name="Trauner J."/>
            <person name="Van der Zee M."/>
            <person name="Vervoort M."/>
            <person name="Wittkopp N."/>
            <person name="Wimmer E.A."/>
            <person name="Yang X."/>
            <person name="Jones A.K."/>
            <person name="Sattelle D.B."/>
            <person name="Ebert P.R."/>
            <person name="Nelson D."/>
            <person name="Scott J.G."/>
            <person name="Beeman R.W."/>
            <person name="Muthukrishnan S."/>
            <person name="Kramer K.J."/>
            <person name="Arakane Y."/>
            <person name="Beeman R.W."/>
            <person name="Zhu Q."/>
            <person name="Hogenkamp D."/>
            <person name="Dixit R."/>
            <person name="Oppert B."/>
            <person name="Jiang H."/>
            <person name="Zou Z."/>
            <person name="Marshall J."/>
            <person name="Elpidina E."/>
            <person name="Vinokurov K."/>
            <person name="Oppert C."/>
            <person name="Zou Z."/>
            <person name="Evans J."/>
            <person name="Lu Z."/>
            <person name="Zhao P."/>
            <person name="Sumathipala N."/>
            <person name="Altincicek B."/>
            <person name="Vilcinskas A."/>
            <person name="Williams M."/>
            <person name="Hultmark D."/>
            <person name="Hetru C."/>
            <person name="Jiang H."/>
            <person name="Grimmelikhuijzen C.J."/>
            <person name="Hauser F."/>
            <person name="Cazzamali G."/>
            <person name="Williamson M."/>
            <person name="Park Y."/>
            <person name="Li B."/>
            <person name="Tanaka Y."/>
            <person name="Predel R."/>
            <person name="Neupert S."/>
            <person name="Schachtner J."/>
            <person name="Verleyen P."/>
            <person name="Raible F."/>
            <person name="Bork P."/>
            <person name="Friedrich M."/>
            <person name="Walden K.K."/>
            <person name="Robertson H.M."/>
            <person name="Angeli S."/>
            <person name="Foret S."/>
            <person name="Bucher G."/>
            <person name="Schuetz S."/>
            <person name="Maleszka R."/>
            <person name="Wimmer E.A."/>
            <person name="Beeman R.W."/>
            <person name="Lorenzen M."/>
            <person name="Tomoyasu Y."/>
            <person name="Miller S.C."/>
            <person name="Grossmann D."/>
            <person name="Bucher G."/>
        </authorList>
    </citation>
    <scope>NUCLEOTIDE SEQUENCE [LARGE SCALE GENOMIC DNA]</scope>
    <source>
        <strain evidence="11 12">Georgia GA2</strain>
    </source>
</reference>
<keyword evidence="7 10" id="KW-0472">Membrane</keyword>
<dbReference type="FunCoup" id="D2A4W8">
    <property type="interactions" value="54"/>
</dbReference>
<keyword evidence="6 10" id="KW-1133">Transmembrane helix</keyword>
<dbReference type="AlphaFoldDB" id="D2A4W8"/>
<dbReference type="PANTHER" id="PTHR21137">
    <property type="entry name" value="ODORANT RECEPTOR"/>
    <property type="match status" value="1"/>
</dbReference>
<protein>
    <submittedName>
        <fullName evidence="11">Odorant receptor 73</fullName>
    </submittedName>
</protein>
<dbReference type="eggNOG" id="ENOG502S54D">
    <property type="taxonomic scope" value="Eukaryota"/>
</dbReference>
<evidence type="ECO:0000256" key="8">
    <source>
        <dbReference type="ARBA" id="ARBA00023170"/>
    </source>
</evidence>